<evidence type="ECO:0000256" key="2">
    <source>
        <dbReference type="ARBA" id="ARBA00022679"/>
    </source>
</evidence>
<comment type="caution">
    <text evidence="3">The sequence shown here is derived from an EMBL/GenBank/DDBJ whole genome shotgun (WGS) entry which is preliminary data.</text>
</comment>
<dbReference type="RefSeq" id="WP_378289395.1">
    <property type="nucleotide sequence ID" value="NZ_JBHULE010000002.1"/>
</dbReference>
<accession>A0ABW5L9L1</accession>
<evidence type="ECO:0000256" key="1">
    <source>
        <dbReference type="ARBA" id="ARBA00022676"/>
    </source>
</evidence>
<evidence type="ECO:0000313" key="3">
    <source>
        <dbReference type="EMBL" id="MFD2561578.1"/>
    </source>
</evidence>
<keyword evidence="1" id="KW-0328">Glycosyltransferase</keyword>
<dbReference type="PANTHER" id="PTHR48043">
    <property type="entry name" value="EG:EG0003.4 PROTEIN-RELATED"/>
    <property type="match status" value="1"/>
</dbReference>
<dbReference type="Pfam" id="PF00201">
    <property type="entry name" value="UDPGT"/>
    <property type="match status" value="1"/>
</dbReference>
<dbReference type="EMBL" id="JBHULE010000002">
    <property type="protein sequence ID" value="MFD2561578.1"/>
    <property type="molecule type" value="Genomic_DNA"/>
</dbReference>
<dbReference type="SUPFAM" id="SSF53756">
    <property type="entry name" value="UDP-Glycosyltransferase/glycogen phosphorylase"/>
    <property type="match status" value="1"/>
</dbReference>
<dbReference type="PANTHER" id="PTHR48043:SF145">
    <property type="entry name" value="FI06409P-RELATED"/>
    <property type="match status" value="1"/>
</dbReference>
<protein>
    <submittedName>
        <fullName evidence="3">Glycosyltransferase</fullName>
    </submittedName>
</protein>
<gene>
    <name evidence="3" type="ORF">ACFSR1_02780</name>
</gene>
<keyword evidence="4" id="KW-1185">Reference proteome</keyword>
<dbReference type="InterPro" id="IPR050271">
    <property type="entry name" value="UDP-glycosyltransferase"/>
</dbReference>
<dbReference type="Gene3D" id="3.40.50.2000">
    <property type="entry name" value="Glycogen Phosphorylase B"/>
    <property type="match status" value="2"/>
</dbReference>
<sequence length="428" mass="48531">MASLKILFASIPADGHFNPMTELAVYLKEKGHDVRWYTGKAYEGKLKQMGVPYIPFRKAKEIKISELDEAYPERKKLKGVSHIKFDIINLFINRIKDYYEDIAELSTSFPFDIVICDNAFPGTIIKDKLNTLAVSIGVDPLTLSSPDLPQYGLGHQPASTFLAKRKQNFIKLMADKLIFNDIKISYNNLLKSLGLPEENHNIFDAAPLKSDLFLQSGIPELDYPRHFIPESIKYVGALNTWNSKSKKAKKDWKNILDLSKKTILVSQGTVDKNNKKLIIPTLEAFKDSNYNILVATGYNDTKSLKMSYPQNHIYIEDYISYDTVMPLADIFITNGGYGSTMQSIKNGLPMVMAGINEGKNEICARMDYSEIAINLNTEKPRVVSIQNAVNKIMNTKSYHINIKNIQRKLATYDTLKICEQHIQNLISQ</sequence>
<dbReference type="Proteomes" id="UP001597319">
    <property type="component" value="Unassembled WGS sequence"/>
</dbReference>
<reference evidence="4" key="1">
    <citation type="journal article" date="2019" name="Int. J. Syst. Evol. Microbiol.">
        <title>The Global Catalogue of Microorganisms (GCM) 10K type strain sequencing project: providing services to taxonomists for standard genome sequencing and annotation.</title>
        <authorList>
            <consortium name="The Broad Institute Genomics Platform"/>
            <consortium name="The Broad Institute Genome Sequencing Center for Infectious Disease"/>
            <person name="Wu L."/>
            <person name="Ma J."/>
        </authorList>
    </citation>
    <scope>NUCLEOTIDE SEQUENCE [LARGE SCALE GENOMIC DNA]</scope>
    <source>
        <strain evidence="4">KCTC 52274</strain>
    </source>
</reference>
<proteinExistence type="predicted"/>
<organism evidence="3 4">
    <name type="scientific">Aquimarina rubra</name>
    <dbReference type="NCBI Taxonomy" id="1920033"/>
    <lineage>
        <taxon>Bacteria</taxon>
        <taxon>Pseudomonadati</taxon>
        <taxon>Bacteroidota</taxon>
        <taxon>Flavobacteriia</taxon>
        <taxon>Flavobacteriales</taxon>
        <taxon>Flavobacteriaceae</taxon>
        <taxon>Aquimarina</taxon>
    </lineage>
</organism>
<name>A0ABW5L9L1_9FLAO</name>
<evidence type="ECO:0000313" key="4">
    <source>
        <dbReference type="Proteomes" id="UP001597319"/>
    </source>
</evidence>
<keyword evidence="2" id="KW-0808">Transferase</keyword>
<dbReference type="CDD" id="cd03784">
    <property type="entry name" value="GT1_Gtf-like"/>
    <property type="match status" value="1"/>
</dbReference>
<dbReference type="InterPro" id="IPR002213">
    <property type="entry name" value="UDP_glucos_trans"/>
</dbReference>